<dbReference type="PANTHER" id="PTHR43133">
    <property type="entry name" value="RNA POLYMERASE ECF-TYPE SIGMA FACTO"/>
    <property type="match status" value="1"/>
</dbReference>
<dbReference type="InterPro" id="IPR011517">
    <property type="entry name" value="RNA_pol_sigma70_ECF-like"/>
</dbReference>
<evidence type="ECO:0000313" key="6">
    <source>
        <dbReference type="Proteomes" id="UP000318741"/>
    </source>
</evidence>
<keyword evidence="2" id="KW-0731">Sigma factor</keyword>
<evidence type="ECO:0000259" key="4">
    <source>
        <dbReference type="Pfam" id="PF07638"/>
    </source>
</evidence>
<dbReference type="Proteomes" id="UP000318741">
    <property type="component" value="Chromosome"/>
</dbReference>
<dbReference type="KEGG" id="acaf:CA12_19030"/>
<gene>
    <name evidence="5" type="ORF">CA12_19030</name>
</gene>
<evidence type="ECO:0000256" key="3">
    <source>
        <dbReference type="ARBA" id="ARBA00023163"/>
    </source>
</evidence>
<feature type="domain" description="RNA polymerase sigma-70 ECF-like HTH" evidence="4">
    <location>
        <begin position="1"/>
        <end position="189"/>
    </location>
</feature>
<dbReference type="SUPFAM" id="SSF88659">
    <property type="entry name" value="Sigma3 and sigma4 domains of RNA polymerase sigma factors"/>
    <property type="match status" value="1"/>
</dbReference>
<protein>
    <submittedName>
        <fullName evidence="5">RNA polymerase sigma factor SigL</fullName>
    </submittedName>
</protein>
<dbReference type="InterPro" id="IPR036388">
    <property type="entry name" value="WH-like_DNA-bd_sf"/>
</dbReference>
<evidence type="ECO:0000256" key="2">
    <source>
        <dbReference type="ARBA" id="ARBA00023082"/>
    </source>
</evidence>
<proteinExistence type="predicted"/>
<keyword evidence="3" id="KW-0804">Transcription</keyword>
<accession>A0A517P8V6</accession>
<dbReference type="GO" id="GO:0016987">
    <property type="term" value="F:sigma factor activity"/>
    <property type="evidence" value="ECO:0007669"/>
    <property type="project" value="UniProtKB-KW"/>
</dbReference>
<sequence length="197" mass="21641">MSDVTAVLQRIESGDAAASADLLPLVYAELRRLAESRMRSEVAGHTLQPTALVHEAYLRLVGPIDSGDAPDAGRSGWDGRGHFFAAAAEAMRRILIESARRRRSLKRGGDRQRRELGEVPVEPDDADRLLDMDAALQKLAAEDPDLAELVKLRYFAGLSVEDTAVAMGVSPRTVKRHWSFARAWLGRELGPDAFDPQ</sequence>
<reference evidence="5 6" key="1">
    <citation type="submission" date="2019-02" db="EMBL/GenBank/DDBJ databases">
        <title>Deep-cultivation of Planctomycetes and their phenomic and genomic characterization uncovers novel biology.</title>
        <authorList>
            <person name="Wiegand S."/>
            <person name="Jogler M."/>
            <person name="Boedeker C."/>
            <person name="Pinto D."/>
            <person name="Vollmers J."/>
            <person name="Rivas-Marin E."/>
            <person name="Kohn T."/>
            <person name="Peeters S.H."/>
            <person name="Heuer A."/>
            <person name="Rast P."/>
            <person name="Oberbeckmann S."/>
            <person name="Bunk B."/>
            <person name="Jeske O."/>
            <person name="Meyerdierks A."/>
            <person name="Storesund J.E."/>
            <person name="Kallscheuer N."/>
            <person name="Luecker S."/>
            <person name="Lage O.M."/>
            <person name="Pohl T."/>
            <person name="Merkel B.J."/>
            <person name="Hornburger P."/>
            <person name="Mueller R.-W."/>
            <person name="Bruemmer F."/>
            <person name="Labrenz M."/>
            <person name="Spormann A.M."/>
            <person name="Op den Camp H."/>
            <person name="Overmann J."/>
            <person name="Amann R."/>
            <person name="Jetten M.S.M."/>
            <person name="Mascher T."/>
            <person name="Medema M.H."/>
            <person name="Devos D.P."/>
            <person name="Kaster A.-K."/>
            <person name="Ovreas L."/>
            <person name="Rohde M."/>
            <person name="Galperin M.Y."/>
            <person name="Jogler C."/>
        </authorList>
    </citation>
    <scope>NUCLEOTIDE SEQUENCE [LARGE SCALE GENOMIC DNA]</scope>
    <source>
        <strain evidence="5 6">CA12</strain>
    </source>
</reference>
<dbReference type="EMBL" id="CP036265">
    <property type="protein sequence ID" value="QDT15808.1"/>
    <property type="molecule type" value="Genomic_DNA"/>
</dbReference>
<dbReference type="NCBIfam" id="TIGR02999">
    <property type="entry name" value="Sig-70_X6"/>
    <property type="match status" value="1"/>
</dbReference>
<evidence type="ECO:0000256" key="1">
    <source>
        <dbReference type="ARBA" id="ARBA00023015"/>
    </source>
</evidence>
<dbReference type="InterPro" id="IPR039425">
    <property type="entry name" value="RNA_pol_sigma-70-like"/>
</dbReference>
<dbReference type="RefSeq" id="WP_145358709.1">
    <property type="nucleotide sequence ID" value="NZ_CP036265.1"/>
</dbReference>
<dbReference type="InterPro" id="IPR013324">
    <property type="entry name" value="RNA_pol_sigma_r3/r4-like"/>
</dbReference>
<organism evidence="5 6">
    <name type="scientific">Alienimonas californiensis</name>
    <dbReference type="NCBI Taxonomy" id="2527989"/>
    <lineage>
        <taxon>Bacteria</taxon>
        <taxon>Pseudomonadati</taxon>
        <taxon>Planctomycetota</taxon>
        <taxon>Planctomycetia</taxon>
        <taxon>Planctomycetales</taxon>
        <taxon>Planctomycetaceae</taxon>
        <taxon>Alienimonas</taxon>
    </lineage>
</organism>
<dbReference type="InterPro" id="IPR053812">
    <property type="entry name" value="HTH_Sigma70_ECF-like"/>
</dbReference>
<dbReference type="OrthoDB" id="278371at2"/>
<dbReference type="Pfam" id="PF07638">
    <property type="entry name" value="Sigma70_ECF"/>
    <property type="match status" value="1"/>
</dbReference>
<dbReference type="PANTHER" id="PTHR43133:SF39">
    <property type="entry name" value="SIMILAR TO RNA POLYMERASE SIGMA-E FACTOR"/>
    <property type="match status" value="1"/>
</dbReference>
<keyword evidence="1" id="KW-0805">Transcription regulation</keyword>
<dbReference type="NCBIfam" id="TIGR02937">
    <property type="entry name" value="sigma70-ECF"/>
    <property type="match status" value="1"/>
</dbReference>
<dbReference type="GO" id="GO:0006352">
    <property type="term" value="P:DNA-templated transcription initiation"/>
    <property type="evidence" value="ECO:0007669"/>
    <property type="project" value="InterPro"/>
</dbReference>
<name>A0A517P8V6_9PLAN</name>
<dbReference type="Gene3D" id="1.10.10.10">
    <property type="entry name" value="Winged helix-like DNA-binding domain superfamily/Winged helix DNA-binding domain"/>
    <property type="match status" value="1"/>
</dbReference>
<evidence type="ECO:0000313" key="5">
    <source>
        <dbReference type="EMBL" id="QDT15808.1"/>
    </source>
</evidence>
<dbReference type="InterPro" id="IPR014284">
    <property type="entry name" value="RNA_pol_sigma-70_dom"/>
</dbReference>
<keyword evidence="6" id="KW-1185">Reference proteome</keyword>
<dbReference type="AlphaFoldDB" id="A0A517P8V6"/>